<keyword evidence="5" id="KW-0067">ATP-binding</keyword>
<name>A0A067ZY16_PRUVU</name>
<keyword evidence="6" id="KW-0587">Phenylpropanoid metabolism</keyword>
<dbReference type="GO" id="GO:0050563">
    <property type="term" value="F:trans-feruloyl-CoA synthase activity"/>
    <property type="evidence" value="ECO:0007669"/>
    <property type="project" value="UniProtKB-ARBA"/>
</dbReference>
<organism evidence="10">
    <name type="scientific">Prunella vulgaris</name>
    <name type="common">Common selfheal</name>
    <dbReference type="NCBI Taxonomy" id="39358"/>
    <lineage>
        <taxon>Eukaryota</taxon>
        <taxon>Viridiplantae</taxon>
        <taxon>Streptophyta</taxon>
        <taxon>Embryophyta</taxon>
        <taxon>Tracheophyta</taxon>
        <taxon>Spermatophyta</taxon>
        <taxon>Magnoliopsida</taxon>
        <taxon>eudicotyledons</taxon>
        <taxon>Gunneridae</taxon>
        <taxon>Pentapetalae</taxon>
        <taxon>asterids</taxon>
        <taxon>lamiids</taxon>
        <taxon>Lamiales</taxon>
        <taxon>Lamiaceae</taxon>
        <taxon>Nepetoideae</taxon>
        <taxon>Mentheae</taxon>
        <taxon>Prunellinae</taxon>
        <taxon>Prunella</taxon>
    </lineage>
</organism>
<evidence type="ECO:0000256" key="5">
    <source>
        <dbReference type="ARBA" id="ARBA00022840"/>
    </source>
</evidence>
<dbReference type="InterPro" id="IPR000873">
    <property type="entry name" value="AMP-dep_synth/lig_dom"/>
</dbReference>
<dbReference type="GO" id="GO:0016207">
    <property type="term" value="F:4-coumarate-CoA ligase activity"/>
    <property type="evidence" value="ECO:0007669"/>
    <property type="project" value="TreeGrafter"/>
</dbReference>
<dbReference type="EMBL" id="KJ010814">
    <property type="protein sequence ID" value="AHY94891.1"/>
    <property type="molecule type" value="mRNA"/>
</dbReference>
<proteinExistence type="evidence at transcript level"/>
<dbReference type="GO" id="GO:0106286">
    <property type="term" value="F:(E)-caffeate-CoA ligase activity"/>
    <property type="evidence" value="ECO:0007669"/>
    <property type="project" value="UniProtKB-ARBA"/>
</dbReference>
<feature type="region of interest" description="Disordered" evidence="7">
    <location>
        <begin position="1"/>
        <end position="20"/>
    </location>
</feature>
<dbReference type="FunFam" id="3.30.300.30:FF:000007">
    <property type="entry name" value="4-coumarate--CoA ligase 2"/>
    <property type="match status" value="1"/>
</dbReference>
<dbReference type="AlphaFoldDB" id="A0A067ZY16"/>
<evidence type="ECO:0000256" key="1">
    <source>
        <dbReference type="ARBA" id="ARBA00004930"/>
    </source>
</evidence>
<keyword evidence="4" id="KW-0547">Nucleotide-binding</keyword>
<protein>
    <submittedName>
        <fullName evidence="10">4-coumarate:CoA ligase</fullName>
    </submittedName>
</protein>
<evidence type="ECO:0000259" key="9">
    <source>
        <dbReference type="Pfam" id="PF13193"/>
    </source>
</evidence>
<dbReference type="InterPro" id="IPR020845">
    <property type="entry name" value="AMP-binding_CS"/>
</dbReference>
<keyword evidence="3 10" id="KW-0436">Ligase</keyword>
<dbReference type="PROSITE" id="PS00455">
    <property type="entry name" value="AMP_BINDING"/>
    <property type="match status" value="1"/>
</dbReference>
<sequence>MLSVASGETQNPDLSSHALPQTISSSTADDHIFVSKLPTIPISNDIPLHTYCFQNYSHYPDRPCLLVGSKSYSFADTHLMCRRVAAGLSQLGIKKGDVVMALLQNSAEFVFTFMGASMIGAVTTTANPFCTNKEIYKQFHASKSKLIVTQSIYVDKLRDTGDDSLVLGVDFPVVTVDSPPQGCLPFSALSDADPSAAPEVDIDPNDAVALPFSSGTTGLPKGVILAHKSLITSIAQQVDGDNPNLYLKPDDVVLCVLPLFHIYSLNSVLLCSLRAGAAVLLMHKFEIASLLELIQKHRVSVAAVVPPLVLALAKNPLVDNFDLSSIRMVLSGAAPLGKELEAALLCRLPQAVFGQGYGMTEAGPVLSMSPSFAKQPLPTKSGSCGNVVRNAELKVVDPETGCSLPRNQPGEICIRGPQIMKGYLNDDEATARTVDVDGWLHTGDIGFVDDDDDVFIVDRVKELIKFKGFQVPPAELEALLISHPQIADAAVVPQKDEAAGEVPVAFVVPSSESELTEEAVKEFISKQVVFYKGMPKGFFVQAIPKSPFGKILGKNFRAQIGSPTF</sequence>
<dbReference type="Pfam" id="PF13193">
    <property type="entry name" value="AMP-binding_C"/>
    <property type="match status" value="1"/>
</dbReference>
<evidence type="ECO:0000256" key="6">
    <source>
        <dbReference type="ARBA" id="ARBA00023051"/>
    </source>
</evidence>
<dbReference type="FunFam" id="3.40.50.12780:FF:000003">
    <property type="entry name" value="Long-chain-fatty-acid--CoA ligase FadD"/>
    <property type="match status" value="1"/>
</dbReference>
<dbReference type="PANTHER" id="PTHR24096">
    <property type="entry name" value="LONG-CHAIN-FATTY-ACID--COA LIGASE"/>
    <property type="match status" value="1"/>
</dbReference>
<accession>A0A067ZY16</accession>
<evidence type="ECO:0000256" key="7">
    <source>
        <dbReference type="SAM" id="MobiDB-lite"/>
    </source>
</evidence>
<dbReference type="Pfam" id="PF00501">
    <property type="entry name" value="AMP-binding"/>
    <property type="match status" value="1"/>
</dbReference>
<comment type="similarity">
    <text evidence="2">Belongs to the ATP-dependent AMP-binding enzyme family.</text>
</comment>
<evidence type="ECO:0000256" key="4">
    <source>
        <dbReference type="ARBA" id="ARBA00022741"/>
    </source>
</evidence>
<dbReference type="CDD" id="cd05904">
    <property type="entry name" value="4CL"/>
    <property type="match status" value="1"/>
</dbReference>
<dbReference type="SUPFAM" id="SSF56801">
    <property type="entry name" value="Acetyl-CoA synthetase-like"/>
    <property type="match status" value="1"/>
</dbReference>
<evidence type="ECO:0000256" key="2">
    <source>
        <dbReference type="ARBA" id="ARBA00006432"/>
    </source>
</evidence>
<dbReference type="InterPro" id="IPR025110">
    <property type="entry name" value="AMP-bd_C"/>
</dbReference>
<dbReference type="UniPathway" id="UPA00372">
    <property type="reaction ID" value="UER00547"/>
</dbReference>
<dbReference type="InterPro" id="IPR045851">
    <property type="entry name" value="AMP-bd_C_sf"/>
</dbReference>
<dbReference type="Gene3D" id="3.30.300.30">
    <property type="match status" value="1"/>
</dbReference>
<feature type="domain" description="AMP-binding enzyme C-terminal" evidence="9">
    <location>
        <begin position="475"/>
        <end position="550"/>
    </location>
</feature>
<reference evidence="10" key="1">
    <citation type="journal article" date="2014" name="Biol. Pharm. Bull.">
        <title>Molecular Cloning and Characterization of Genes Involved in Rosmarinic Acid Biosynthesis from Prunella vulgaris.</title>
        <authorList>
            <person name="Kim Y.B."/>
            <person name="Shin Y."/>
            <person name="Tuan P.A."/>
            <person name="Li X."/>
            <person name="Park Y."/>
            <person name="Park N.I."/>
            <person name="Park S.U."/>
        </authorList>
    </citation>
    <scope>NUCLEOTIDE SEQUENCE</scope>
</reference>
<feature type="domain" description="AMP-dependent synthetase/ligase" evidence="8">
    <location>
        <begin position="56"/>
        <end position="424"/>
    </location>
</feature>
<comment type="pathway">
    <text evidence="1">Phytoalexin biosynthesis; 3,4',5-trihydroxystilbene biosynthesis; 3,4',5-trihydroxystilbene from trans-4-coumarate: step 1/2.</text>
</comment>
<dbReference type="GO" id="GO:0009698">
    <property type="term" value="P:phenylpropanoid metabolic process"/>
    <property type="evidence" value="ECO:0007669"/>
    <property type="project" value="UniProtKB-KW"/>
</dbReference>
<dbReference type="Gene3D" id="3.40.50.12780">
    <property type="entry name" value="N-terminal domain of ligase-like"/>
    <property type="match status" value="1"/>
</dbReference>
<evidence type="ECO:0000313" key="10">
    <source>
        <dbReference type="EMBL" id="AHY94891.1"/>
    </source>
</evidence>
<evidence type="ECO:0000259" key="8">
    <source>
        <dbReference type="Pfam" id="PF00501"/>
    </source>
</evidence>
<evidence type="ECO:0000256" key="3">
    <source>
        <dbReference type="ARBA" id="ARBA00022598"/>
    </source>
</evidence>
<dbReference type="PANTHER" id="PTHR24096:SF169">
    <property type="entry name" value="4-COUMARATE--COA LIGASE 3"/>
    <property type="match status" value="1"/>
</dbReference>
<dbReference type="GO" id="GO:0005524">
    <property type="term" value="F:ATP binding"/>
    <property type="evidence" value="ECO:0007669"/>
    <property type="project" value="UniProtKB-KW"/>
</dbReference>
<dbReference type="InterPro" id="IPR042099">
    <property type="entry name" value="ANL_N_sf"/>
</dbReference>
<gene>
    <name evidence="10" type="primary">4CL1</name>
</gene>